<dbReference type="AlphaFoldDB" id="W8Z720"/>
<protein>
    <submittedName>
        <fullName evidence="2">Uncharacterized protein</fullName>
    </submittedName>
</protein>
<feature type="region of interest" description="Disordered" evidence="1">
    <location>
        <begin position="54"/>
        <end position="85"/>
    </location>
</feature>
<dbReference type="EMBL" id="HG810019">
    <property type="protein sequence ID" value="CDN38400.1"/>
    <property type="molecule type" value="Genomic_DNA"/>
</dbReference>
<dbReference type="HOGENOM" id="CLU_198041_0_0_9"/>
<evidence type="ECO:0000256" key="1">
    <source>
        <dbReference type="SAM" id="MobiDB-lite"/>
    </source>
</evidence>
<evidence type="ECO:0000313" key="2">
    <source>
        <dbReference type="EMBL" id="CDN38400.1"/>
    </source>
</evidence>
<reference evidence="2" key="1">
    <citation type="submission" date="2014-01" db="EMBL/GenBank/DDBJ databases">
        <title>Draft genome sequence of highly nematicidal Bacillus thuringiensis DB27.</title>
        <authorList>
            <person name="Iatsenko I."/>
            <person name="Pickard D."/>
            <person name="Corton C."/>
            <person name="Dougan G."/>
            <person name="Sommer R.J."/>
        </authorList>
    </citation>
    <scope>NUCLEOTIDE SEQUENCE [LARGE SCALE GENOMIC DNA]</scope>
    <source>
        <strain evidence="2">DB27</strain>
    </source>
</reference>
<accession>W8Z720</accession>
<feature type="compositionally biased region" description="Basic and acidic residues" evidence="1">
    <location>
        <begin position="1"/>
        <end position="11"/>
    </location>
</feature>
<reference evidence="2" key="2">
    <citation type="submission" date="2014-01" db="EMBL/GenBank/DDBJ databases">
        <authorList>
            <person name="Aslett M."/>
        </authorList>
    </citation>
    <scope>NUCLEOTIDE SEQUENCE [LARGE SCALE GENOMIC DNA]</scope>
    <source>
        <strain evidence="2">DB27</strain>
    </source>
</reference>
<organism evidence="2">
    <name type="scientific">Bacillus thuringiensis DB27</name>
    <dbReference type="NCBI Taxonomy" id="1431339"/>
    <lineage>
        <taxon>Bacteria</taxon>
        <taxon>Bacillati</taxon>
        <taxon>Bacillota</taxon>
        <taxon>Bacilli</taxon>
        <taxon>Bacillales</taxon>
        <taxon>Bacillaceae</taxon>
        <taxon>Bacillus</taxon>
        <taxon>Bacillus cereus group</taxon>
    </lineage>
</organism>
<proteinExistence type="predicted"/>
<name>W8Z720_BACTU</name>
<feature type="region of interest" description="Disordered" evidence="1">
    <location>
        <begin position="1"/>
        <end position="28"/>
    </location>
</feature>
<gene>
    <name evidence="2" type="ORF">BTDB27_004742</name>
</gene>
<dbReference type="Proteomes" id="UP000030682">
    <property type="component" value="Unassembled WGS sequence"/>
</dbReference>
<sequence length="85" mass="9524">MGRYFDTEPRQRAGKPGNIPDGLTPDRVRELNGQGIPDKEISLMFGRSPSYVGKLKNKWRKQGAWEGPNRAPKKRKRGSGNGESN</sequence>